<proteinExistence type="inferred from homology"/>
<keyword evidence="1" id="KW-0831">Ubiquinone biosynthesis</keyword>
<evidence type="ECO:0000256" key="1">
    <source>
        <dbReference type="HAMAP-Rule" id="MF_02231"/>
    </source>
</evidence>
<name>A0A0X8X6I1_HALHR</name>
<comment type="function">
    <text evidence="1">Required for O(2)-independent ubiquinone (coenzyme Q) biosynthesis. Likely functions as an accessory factor.</text>
</comment>
<comment type="pathway">
    <text evidence="1">Cofactor biosynthesis; ubiquinone biosynthesis.</text>
</comment>
<dbReference type="Pfam" id="PF02036">
    <property type="entry name" value="SCP2"/>
    <property type="match status" value="1"/>
</dbReference>
<dbReference type="OrthoDB" id="5292463at2"/>
<feature type="domain" description="SCP2" evidence="2">
    <location>
        <begin position="39"/>
        <end position="128"/>
    </location>
</feature>
<evidence type="ECO:0000313" key="4">
    <source>
        <dbReference type="Proteomes" id="UP000218890"/>
    </source>
</evidence>
<dbReference type="InterPro" id="IPR036527">
    <property type="entry name" value="SCP2_sterol-bd_dom_sf"/>
</dbReference>
<sequence>MTLSIDRALPFFLLPLRFAPEQVTARILPIMLHHALAEAMEEGELDVLEGRTVRLEVTDARLNIGISLNDQRLIITRVERPDVSIRGDAAAFLALAGGSADPDMLFFRRRLSVEGDVALGLSIKNLLENYEPRQQLPAPLRHALETAAAKVKV</sequence>
<organism evidence="3 4">
    <name type="scientific">Halorhodospira halochloris</name>
    <name type="common">Ectothiorhodospira halochloris</name>
    <dbReference type="NCBI Taxonomy" id="1052"/>
    <lineage>
        <taxon>Bacteria</taxon>
        <taxon>Pseudomonadati</taxon>
        <taxon>Pseudomonadota</taxon>
        <taxon>Gammaproteobacteria</taxon>
        <taxon>Chromatiales</taxon>
        <taxon>Ectothiorhodospiraceae</taxon>
        <taxon>Halorhodospira</taxon>
    </lineage>
</organism>
<dbReference type="Proteomes" id="UP000218890">
    <property type="component" value="Chromosome"/>
</dbReference>
<keyword evidence="4" id="KW-1185">Reference proteome</keyword>
<dbReference type="EMBL" id="AP017372">
    <property type="protein sequence ID" value="BAU56519.1"/>
    <property type="molecule type" value="Genomic_DNA"/>
</dbReference>
<dbReference type="GO" id="GO:0006744">
    <property type="term" value="P:ubiquinone biosynthetic process"/>
    <property type="evidence" value="ECO:0007669"/>
    <property type="project" value="UniProtKB-UniRule"/>
</dbReference>
<dbReference type="InterPro" id="IPR016830">
    <property type="entry name" value="UbiT"/>
</dbReference>
<dbReference type="AlphaFoldDB" id="A0A0X8X6I1"/>
<evidence type="ECO:0000313" key="3">
    <source>
        <dbReference type="EMBL" id="BAU56519.1"/>
    </source>
</evidence>
<evidence type="ECO:0000259" key="2">
    <source>
        <dbReference type="Pfam" id="PF02036"/>
    </source>
</evidence>
<dbReference type="InterPro" id="IPR003033">
    <property type="entry name" value="SCP2_sterol-bd_dom"/>
</dbReference>
<gene>
    <name evidence="1" type="primary">ubiT</name>
    <name evidence="3" type="ORF">HH1059_24480</name>
</gene>
<dbReference type="Gene3D" id="3.30.1050.10">
    <property type="entry name" value="SCP2 sterol-binding domain"/>
    <property type="match status" value="1"/>
</dbReference>
<reference evidence="3" key="1">
    <citation type="submission" date="2016-02" db="EMBL/GenBank/DDBJ databases">
        <title>Halorhodospira halochloris DSM-1059 complete genome, version 2.</title>
        <authorList>
            <person name="Tsukatani Y."/>
        </authorList>
    </citation>
    <scope>NUCLEOTIDE SEQUENCE</scope>
    <source>
        <strain evidence="3">DSM 1059</strain>
    </source>
</reference>
<protein>
    <recommendedName>
        <fullName evidence="1">Ubiquinone biosynthesis accessory factor UbiT</fullName>
    </recommendedName>
</protein>
<comment type="similarity">
    <text evidence="1">Belongs to the UbiT family.</text>
</comment>
<dbReference type="HAMAP" id="MF_02231">
    <property type="entry name" value="UbiT"/>
    <property type="match status" value="1"/>
</dbReference>
<accession>A0A0X8X6I1</accession>
<dbReference type="SUPFAM" id="SSF55718">
    <property type="entry name" value="SCP-like"/>
    <property type="match status" value="1"/>
</dbReference>
<dbReference type="RefSeq" id="WP_096406485.1">
    <property type="nucleotide sequence ID" value="NZ_AP017372.2"/>
</dbReference>
<dbReference type="UniPathway" id="UPA00232"/>
<dbReference type="KEGG" id="hhk:HH1059_24480"/>